<dbReference type="InterPro" id="IPR009327">
    <property type="entry name" value="Cupin_DUF985"/>
</dbReference>
<accession>A0A2U1CHU9</accession>
<dbReference type="PANTHER" id="PTHR33387:SF3">
    <property type="entry name" value="DUF985 DOMAIN-CONTAINING PROTEIN"/>
    <property type="match status" value="1"/>
</dbReference>
<comment type="caution">
    <text evidence="2">The sequence shown here is derived from an EMBL/GenBank/DDBJ whole genome shotgun (WGS) entry which is preliminary data.</text>
</comment>
<dbReference type="OrthoDB" id="9798288at2"/>
<keyword evidence="3" id="KW-1185">Reference proteome</keyword>
<organism evidence="2 3">
    <name type="scientific">Pusillimonas noertemannii</name>
    <dbReference type="NCBI Taxonomy" id="305977"/>
    <lineage>
        <taxon>Bacteria</taxon>
        <taxon>Pseudomonadati</taxon>
        <taxon>Pseudomonadota</taxon>
        <taxon>Betaproteobacteria</taxon>
        <taxon>Burkholderiales</taxon>
        <taxon>Alcaligenaceae</taxon>
        <taxon>Pusillimonas</taxon>
    </lineage>
</organism>
<dbReference type="Pfam" id="PF06172">
    <property type="entry name" value="Cupin_5"/>
    <property type="match status" value="1"/>
</dbReference>
<name>A0A2U1CHU9_9BURK</name>
<dbReference type="InterPro" id="IPR014710">
    <property type="entry name" value="RmlC-like_jellyroll"/>
</dbReference>
<evidence type="ECO:0000313" key="3">
    <source>
        <dbReference type="Proteomes" id="UP000246145"/>
    </source>
</evidence>
<dbReference type="InterPro" id="IPR011051">
    <property type="entry name" value="RmlC_Cupin_sf"/>
</dbReference>
<dbReference type="EMBL" id="QEKO01000009">
    <property type="protein sequence ID" value="PVY60475.1"/>
    <property type="molecule type" value="Genomic_DNA"/>
</dbReference>
<dbReference type="SUPFAM" id="SSF51182">
    <property type="entry name" value="RmlC-like cupins"/>
    <property type="match status" value="1"/>
</dbReference>
<sequence length="178" mass="19528">MSSIDTPVHRLVAQFGLQPHPEGGYYRETYRSAAGVTVQAGRRAASTAIYYLLEDNDYSAWHRIASDELWHFYAGQALDIHVLDESGGLLTHRLGDPLREAGCTFQAVVPAGRWFAAELASRALRAPDQAAGDAFALVGCTVAPGFEFSEFELADPQALIRQHPEHAGLIRRLAPARR</sequence>
<dbReference type="PANTHER" id="PTHR33387">
    <property type="entry name" value="RMLC-LIKE JELLY ROLL FOLD PROTEIN"/>
    <property type="match status" value="1"/>
</dbReference>
<reference evidence="2 3" key="1">
    <citation type="submission" date="2018-04" db="EMBL/GenBank/DDBJ databases">
        <title>Genomic Encyclopedia of Type Strains, Phase IV (KMG-IV): sequencing the most valuable type-strain genomes for metagenomic binning, comparative biology and taxonomic classification.</title>
        <authorList>
            <person name="Goeker M."/>
        </authorList>
    </citation>
    <scope>NUCLEOTIDE SEQUENCE [LARGE SCALE GENOMIC DNA]</scope>
    <source>
        <strain evidence="2 3">DSM 10065</strain>
    </source>
</reference>
<dbReference type="AlphaFoldDB" id="A0A2U1CHU9"/>
<proteinExistence type="predicted"/>
<gene>
    <name evidence="2" type="ORF">C7440_3722</name>
</gene>
<dbReference type="Gene3D" id="2.60.120.10">
    <property type="entry name" value="Jelly Rolls"/>
    <property type="match status" value="1"/>
</dbReference>
<dbReference type="CDD" id="cd06121">
    <property type="entry name" value="cupin_YML079wp"/>
    <property type="match status" value="1"/>
</dbReference>
<dbReference type="RefSeq" id="WP_116519489.1">
    <property type="nucleotide sequence ID" value="NZ_JACCEX010000006.1"/>
</dbReference>
<dbReference type="STRING" id="1231391.GCA_000308195_00133"/>
<dbReference type="InterPro" id="IPR039935">
    <property type="entry name" value="YML079W-like"/>
</dbReference>
<evidence type="ECO:0000313" key="2">
    <source>
        <dbReference type="EMBL" id="PVY60475.1"/>
    </source>
</evidence>
<protein>
    <recommendedName>
        <fullName evidence="1">DUF985 domain-containing protein</fullName>
    </recommendedName>
</protein>
<evidence type="ECO:0000259" key="1">
    <source>
        <dbReference type="Pfam" id="PF06172"/>
    </source>
</evidence>
<dbReference type="Proteomes" id="UP000246145">
    <property type="component" value="Unassembled WGS sequence"/>
</dbReference>
<feature type="domain" description="DUF985" evidence="1">
    <location>
        <begin position="10"/>
        <end position="154"/>
    </location>
</feature>